<dbReference type="Gene3D" id="3.40.50.300">
    <property type="entry name" value="P-loop containing nucleotide triphosphate hydrolases"/>
    <property type="match status" value="1"/>
</dbReference>
<feature type="compositionally biased region" description="Basic residues" evidence="2">
    <location>
        <begin position="101"/>
        <end position="110"/>
    </location>
</feature>
<dbReference type="OrthoDB" id="5187906at2"/>
<accession>A0A2N3I810</accession>
<dbReference type="AlphaFoldDB" id="A0A2N3I810"/>
<dbReference type="InterPro" id="IPR027417">
    <property type="entry name" value="P-loop_NTPase"/>
</dbReference>
<gene>
    <name evidence="3" type="ORF">Rain11_2379</name>
</gene>
<keyword evidence="1" id="KW-0175">Coiled coil</keyword>
<feature type="region of interest" description="Disordered" evidence="2">
    <location>
        <begin position="94"/>
        <end position="118"/>
    </location>
</feature>
<reference evidence="3 4" key="1">
    <citation type="submission" date="2017-06" db="EMBL/GenBank/DDBJ databases">
        <title>Raineya orbicola gen. nov., sp. nov. a slightly thermophilic bacterium of the phylum Bacteroidetes and the description of Raineyaceae fam. nov.</title>
        <authorList>
            <person name="Albuquerque L."/>
            <person name="Polonia A.R.M."/>
            <person name="Barroso C."/>
            <person name="Froufe H.J.C."/>
            <person name="Lage O."/>
            <person name="Lobo-Da-Cunha A."/>
            <person name="Egas C."/>
            <person name="Da Costa M.S."/>
        </authorList>
    </citation>
    <scope>NUCLEOTIDE SEQUENCE [LARGE SCALE GENOMIC DNA]</scope>
    <source>
        <strain evidence="3 4">SPSPC-11</strain>
    </source>
</reference>
<dbReference type="EMBL" id="NKXO01000048">
    <property type="protein sequence ID" value="PKQ66428.1"/>
    <property type="molecule type" value="Genomic_DNA"/>
</dbReference>
<protein>
    <recommendedName>
        <fullName evidence="5">AAA+ ATPase domain-containing protein</fullName>
    </recommendedName>
</protein>
<evidence type="ECO:0000256" key="2">
    <source>
        <dbReference type="SAM" id="MobiDB-lite"/>
    </source>
</evidence>
<sequence>MKYSQADIAELKKALVSAKEIGDDELAKMLSEQIAEIEAEMERANIKDLEKVDCSKEQQEIQKLKKKVSELEQKLKKKVSELEQKKATTEVKSNLPTVVSKSKKQPKKTTTKPSGKVIALPSSQSQNKLPAIVSKQTKQQANKAKVKKEPKAVLNISEQVRIIKRFVNLMSSKGKTKKALENLLLAIKKAFLLKKITPSMPYYEVVKDIEEILVKATQSNGDVEISVSQNDMENLKDIASSEKRLLSATYLNSYFNLARSDKQDKAKMKKLAEKISNALKEGYIKQNDMYYKEVRRAFGKLNSGEIKLNADELAGLSEICSCGKTLAGVEIDAETLQNTQIETLGFEGIWKDFLGDVAKPFSMVIFGLPKTGKTYLSLMFADYLSRNFGKVLYVSAEEFGSPTLVRKVQDLDLHKDIVFRASCPDDVSQYDFVFVDSVNRANIEVEKAEKMKNQNSNTSFIWLLQATKEGNFRGSQEWTHNADIIVKVDENNTATAQGRYGGGQMNVFEVIDYAE</sequence>
<evidence type="ECO:0000313" key="4">
    <source>
        <dbReference type="Proteomes" id="UP000233387"/>
    </source>
</evidence>
<feature type="coiled-coil region" evidence="1">
    <location>
        <begin position="27"/>
        <end position="92"/>
    </location>
</feature>
<evidence type="ECO:0000313" key="3">
    <source>
        <dbReference type="EMBL" id="PKQ66428.1"/>
    </source>
</evidence>
<evidence type="ECO:0008006" key="5">
    <source>
        <dbReference type="Google" id="ProtNLM"/>
    </source>
</evidence>
<name>A0A2N3I810_9BACT</name>
<dbReference type="Proteomes" id="UP000233387">
    <property type="component" value="Unassembled WGS sequence"/>
</dbReference>
<evidence type="ECO:0000256" key="1">
    <source>
        <dbReference type="SAM" id="Coils"/>
    </source>
</evidence>
<organism evidence="3 4">
    <name type="scientific">Raineya orbicola</name>
    <dbReference type="NCBI Taxonomy" id="2016530"/>
    <lineage>
        <taxon>Bacteria</taxon>
        <taxon>Pseudomonadati</taxon>
        <taxon>Bacteroidota</taxon>
        <taxon>Cytophagia</taxon>
        <taxon>Cytophagales</taxon>
        <taxon>Raineyaceae</taxon>
        <taxon>Raineya</taxon>
    </lineage>
</organism>
<dbReference type="RefSeq" id="WP_101359641.1">
    <property type="nucleotide sequence ID" value="NZ_NKXO01000048.1"/>
</dbReference>
<comment type="caution">
    <text evidence="3">The sequence shown here is derived from an EMBL/GenBank/DDBJ whole genome shotgun (WGS) entry which is preliminary data.</text>
</comment>
<keyword evidence="4" id="KW-1185">Reference proteome</keyword>
<proteinExistence type="predicted"/>
<dbReference type="SUPFAM" id="SSF52540">
    <property type="entry name" value="P-loop containing nucleoside triphosphate hydrolases"/>
    <property type="match status" value="1"/>
</dbReference>